<dbReference type="InterPro" id="IPR029063">
    <property type="entry name" value="SAM-dependent_MTases_sf"/>
</dbReference>
<comment type="caution">
    <text evidence="2">The sequence shown here is derived from an EMBL/GenBank/DDBJ whole genome shotgun (WGS) entry which is preliminary data.</text>
</comment>
<evidence type="ECO:0000313" key="2">
    <source>
        <dbReference type="EMBL" id="HGT39074.1"/>
    </source>
</evidence>
<evidence type="ECO:0000259" key="1">
    <source>
        <dbReference type="Pfam" id="PF12147"/>
    </source>
</evidence>
<proteinExistence type="predicted"/>
<keyword evidence="2" id="KW-0489">Methyltransferase</keyword>
<sequence>MSLFGNSTPRSPLSAMIRQGRYRERRLNEVPLLLGLRFASAEEHSMSCQLEDFFAKDVPDFTQTLQSLSQRIDPQATPQFDGYYEEFLKAVDRCLASCKQMDALLSEDARQLAAARHRFQEAIRPWFDQSAFMRHALAKPRGYAGDYEMLIAIYEGQPRSRGLGGYLDLYFLNTELGRAVPARLRGVKHFLMTEAARRGGAISVLDIACGPAREFHEGFELPADCRMTVTCLDHDDAALDYVRTQVAPRAPHNLALEFVKHNALKMMSGSANRRVFGEPDIIYSVGLCDYIPDQIMIRLLRGWHETVAPGGVIYVAFKDCLRYNSAPYQWLVDWHFFQRTESDCLRLFAQAGYNIDDMEMVRDDDLGTIMNFISRAPAAPQHRLDRAAEVAAPRSQSASDPVEFAAS</sequence>
<name>A0A7C4LKP8_9PLAN</name>
<organism evidence="2">
    <name type="scientific">Schlesneria paludicola</name>
    <dbReference type="NCBI Taxonomy" id="360056"/>
    <lineage>
        <taxon>Bacteria</taxon>
        <taxon>Pseudomonadati</taxon>
        <taxon>Planctomycetota</taxon>
        <taxon>Planctomycetia</taxon>
        <taxon>Planctomycetales</taxon>
        <taxon>Planctomycetaceae</taxon>
        <taxon>Schlesneria</taxon>
    </lineage>
</organism>
<accession>A0A7C4LKP8</accession>
<dbReference type="SUPFAM" id="SSF53335">
    <property type="entry name" value="S-adenosyl-L-methionine-dependent methyltransferases"/>
    <property type="match status" value="1"/>
</dbReference>
<dbReference type="GO" id="GO:0008168">
    <property type="term" value="F:methyltransferase activity"/>
    <property type="evidence" value="ECO:0007669"/>
    <property type="project" value="UniProtKB-KW"/>
</dbReference>
<dbReference type="Gene3D" id="3.40.50.150">
    <property type="entry name" value="Vaccinia Virus protein VP39"/>
    <property type="match status" value="1"/>
</dbReference>
<dbReference type="AlphaFoldDB" id="A0A7C4LKP8"/>
<keyword evidence="2" id="KW-0808">Transferase</keyword>
<reference evidence="2" key="1">
    <citation type="journal article" date="2020" name="mSystems">
        <title>Genome- and Community-Level Interaction Insights into Carbon Utilization and Element Cycling Functions of Hydrothermarchaeota in Hydrothermal Sediment.</title>
        <authorList>
            <person name="Zhou Z."/>
            <person name="Liu Y."/>
            <person name="Xu W."/>
            <person name="Pan J."/>
            <person name="Luo Z.H."/>
            <person name="Li M."/>
        </authorList>
    </citation>
    <scope>NUCLEOTIDE SEQUENCE [LARGE SCALE GENOMIC DNA]</scope>
    <source>
        <strain evidence="2">SpSt-508</strain>
    </source>
</reference>
<feature type="domain" description="Methyltransferase" evidence="1">
    <location>
        <begin position="150"/>
        <end position="314"/>
    </location>
</feature>
<gene>
    <name evidence="2" type="ORF">ENS64_07395</name>
</gene>
<dbReference type="Pfam" id="PF12147">
    <property type="entry name" value="Methyltransf_20"/>
    <property type="match status" value="1"/>
</dbReference>
<dbReference type="GO" id="GO:0032259">
    <property type="term" value="P:methylation"/>
    <property type="evidence" value="ECO:0007669"/>
    <property type="project" value="UniProtKB-KW"/>
</dbReference>
<dbReference type="InterPro" id="IPR022744">
    <property type="entry name" value="MeTrfase_dom_put"/>
</dbReference>
<dbReference type="EMBL" id="DSVQ01000012">
    <property type="protein sequence ID" value="HGT39074.1"/>
    <property type="molecule type" value="Genomic_DNA"/>
</dbReference>
<protein>
    <submittedName>
        <fullName evidence="2">Class I SAM-dependent methyltransferase</fullName>
    </submittedName>
</protein>
<dbReference type="CDD" id="cd02440">
    <property type="entry name" value="AdoMet_MTases"/>
    <property type="match status" value="1"/>
</dbReference>